<dbReference type="Pfam" id="PF00172">
    <property type="entry name" value="Zn_clus"/>
    <property type="match status" value="1"/>
</dbReference>
<dbReference type="CDD" id="cd12148">
    <property type="entry name" value="fungal_TF_MHR"/>
    <property type="match status" value="1"/>
</dbReference>
<dbReference type="CDD" id="cd00067">
    <property type="entry name" value="GAL4"/>
    <property type="match status" value="1"/>
</dbReference>
<evidence type="ECO:0000256" key="6">
    <source>
        <dbReference type="ARBA" id="ARBA00023242"/>
    </source>
</evidence>
<keyword evidence="10" id="KW-1185">Reference proteome</keyword>
<dbReference type="Pfam" id="PF11951">
    <property type="entry name" value="Fungal_trans_2"/>
    <property type="match status" value="1"/>
</dbReference>
<dbReference type="EMBL" id="JAFFGZ010000005">
    <property type="protein sequence ID" value="KAK4644917.1"/>
    <property type="molecule type" value="Genomic_DNA"/>
</dbReference>
<comment type="subcellular location">
    <subcellularLocation>
        <location evidence="1">Nucleus</location>
    </subcellularLocation>
</comment>
<evidence type="ECO:0000256" key="5">
    <source>
        <dbReference type="ARBA" id="ARBA00023163"/>
    </source>
</evidence>
<keyword evidence="2" id="KW-0862">Zinc</keyword>
<evidence type="ECO:0000313" key="9">
    <source>
        <dbReference type="EMBL" id="KAK4644917.1"/>
    </source>
</evidence>
<dbReference type="SUPFAM" id="SSF57701">
    <property type="entry name" value="Zn2/Cys6 DNA-binding domain"/>
    <property type="match status" value="1"/>
</dbReference>
<accession>A0ABR0FQ73</accession>
<feature type="domain" description="Zn(2)-C6 fungal-type" evidence="8">
    <location>
        <begin position="53"/>
        <end position="77"/>
    </location>
</feature>
<evidence type="ECO:0000256" key="3">
    <source>
        <dbReference type="ARBA" id="ARBA00023015"/>
    </source>
</evidence>
<name>A0ABR0FQ73_9PEZI</name>
<dbReference type="Proteomes" id="UP001322138">
    <property type="component" value="Unassembled WGS sequence"/>
</dbReference>
<dbReference type="InterPro" id="IPR021858">
    <property type="entry name" value="Fun_TF"/>
</dbReference>
<evidence type="ECO:0000256" key="1">
    <source>
        <dbReference type="ARBA" id="ARBA00004123"/>
    </source>
</evidence>
<feature type="region of interest" description="Disordered" evidence="7">
    <location>
        <begin position="153"/>
        <end position="199"/>
    </location>
</feature>
<evidence type="ECO:0000256" key="2">
    <source>
        <dbReference type="ARBA" id="ARBA00022833"/>
    </source>
</evidence>
<keyword evidence="3" id="KW-0805">Transcription regulation</keyword>
<comment type="caution">
    <text evidence="9">The sequence shown here is derived from an EMBL/GenBank/DDBJ whole genome shotgun (WGS) entry which is preliminary data.</text>
</comment>
<gene>
    <name evidence="9" type="ORF">QC761_309170</name>
</gene>
<keyword evidence="5" id="KW-0804">Transcription</keyword>
<sequence length="658" mass="72834">MPNGINRSLFVLTKKRRPKLSTRIQERNNVAVHATGASKATQEAVKRRLYILKKKCDEKRPTCSRCSEQSVECVYGTVKPRQRKRRESAPHTAAGTSSEHYSGARRLSELSYYSHNSSYLGWGVENRGQDLTRYGEPPAVIFNTHFSLGEYPPIDILDDYPNEDPQESPNGGSPEADAPADDEGASPAAGPISPRAASKAPPDLAMIAPCSVASPLQEFHAPAFTEFTERPNRRALIDHFCNVLSHLIVFREETGNPFQQLILPLTRKSPPVLNSILALSCAHLEYRGIENSEKSLYFHNQAIQGVAQMIAQKEKANRTDILAAIMLLVYYECLVQKGRSNIVAGHLKGALTIMCSTDELLDPAGVFLERAFRFYDVITALSNNTSPISTTPSPGGLLPFSPIGATPTSPLSNIDTLLGMSTTLWPIIHRLSGLSSLKSSLNHAISSNSSPTKIAVLRTEFSSTAQAIEAALNNWQPQLPADFTPPEGNDDPEADPVPVVASRGKSSNIPSIYHNSLAYRHASLLYLYRTILGYGRGHGLVRRHTRLTLKNCVATVGHRGPMSALLWPLFVAACEAGEGRDREMAREAFEKVERRQGMRNIGRAWEVVGEVWRRVDEEEKGKEKEKEKEEEGKAKGKEEREELWRTVCREMEISLVFG</sequence>
<feature type="region of interest" description="Disordered" evidence="7">
    <location>
        <begin position="616"/>
        <end position="641"/>
    </location>
</feature>
<dbReference type="InterPro" id="IPR001138">
    <property type="entry name" value="Zn2Cys6_DnaBD"/>
</dbReference>
<feature type="region of interest" description="Disordered" evidence="7">
    <location>
        <begin position="79"/>
        <end position="101"/>
    </location>
</feature>
<evidence type="ECO:0000256" key="7">
    <source>
        <dbReference type="SAM" id="MobiDB-lite"/>
    </source>
</evidence>
<dbReference type="RefSeq" id="XP_062733893.1">
    <property type="nucleotide sequence ID" value="XM_062878064.1"/>
</dbReference>
<dbReference type="Gene3D" id="4.10.240.10">
    <property type="entry name" value="Zn(2)-C6 fungal-type DNA-binding domain"/>
    <property type="match status" value="1"/>
</dbReference>
<keyword evidence="6" id="KW-0539">Nucleus</keyword>
<dbReference type="InterPro" id="IPR036864">
    <property type="entry name" value="Zn2-C6_fun-type_DNA-bd_sf"/>
</dbReference>
<keyword evidence="4" id="KW-0238">DNA-binding</keyword>
<reference evidence="9 10" key="1">
    <citation type="journal article" date="2023" name="bioRxiv">
        <title>High-quality genome assemblies of four members of thePodospora anserinaspecies complex.</title>
        <authorList>
            <person name="Ament-Velasquez S.L."/>
            <person name="Vogan A.A."/>
            <person name="Wallerman O."/>
            <person name="Hartmann F."/>
            <person name="Gautier V."/>
            <person name="Silar P."/>
            <person name="Giraud T."/>
            <person name="Johannesson H."/>
        </authorList>
    </citation>
    <scope>NUCLEOTIDE SEQUENCE [LARGE SCALE GENOMIC DNA]</scope>
    <source>
        <strain evidence="9 10">CBS 112042</strain>
    </source>
</reference>
<dbReference type="GeneID" id="87897546"/>
<dbReference type="PANTHER" id="PTHR37534">
    <property type="entry name" value="TRANSCRIPTIONAL ACTIVATOR PROTEIN UGA3"/>
    <property type="match status" value="1"/>
</dbReference>
<evidence type="ECO:0000313" key="10">
    <source>
        <dbReference type="Proteomes" id="UP001322138"/>
    </source>
</evidence>
<organism evidence="9 10">
    <name type="scientific">Podospora bellae-mahoneyi</name>
    <dbReference type="NCBI Taxonomy" id="2093777"/>
    <lineage>
        <taxon>Eukaryota</taxon>
        <taxon>Fungi</taxon>
        <taxon>Dikarya</taxon>
        <taxon>Ascomycota</taxon>
        <taxon>Pezizomycotina</taxon>
        <taxon>Sordariomycetes</taxon>
        <taxon>Sordariomycetidae</taxon>
        <taxon>Sordariales</taxon>
        <taxon>Podosporaceae</taxon>
        <taxon>Podospora</taxon>
    </lineage>
</organism>
<evidence type="ECO:0000259" key="8">
    <source>
        <dbReference type="Pfam" id="PF00172"/>
    </source>
</evidence>
<dbReference type="PANTHER" id="PTHR37534:SF15">
    <property type="entry name" value="ZN(II)2CYS6 TRANSCRIPTION FACTOR (EUROFUNG)"/>
    <property type="match status" value="1"/>
</dbReference>
<feature type="compositionally biased region" description="Acidic residues" evidence="7">
    <location>
        <begin position="156"/>
        <end position="166"/>
    </location>
</feature>
<evidence type="ECO:0000256" key="4">
    <source>
        <dbReference type="ARBA" id="ARBA00023125"/>
    </source>
</evidence>
<protein>
    <recommendedName>
        <fullName evidence="8">Zn(2)-C6 fungal-type domain-containing protein</fullName>
    </recommendedName>
</protein>
<proteinExistence type="predicted"/>
<feature type="region of interest" description="Disordered" evidence="7">
    <location>
        <begin position="479"/>
        <end position="498"/>
    </location>
</feature>